<keyword evidence="2" id="KW-1185">Reference proteome</keyword>
<protein>
    <submittedName>
        <fullName evidence="1">Uncharacterized protein</fullName>
    </submittedName>
</protein>
<evidence type="ECO:0000313" key="1">
    <source>
        <dbReference type="EMBL" id="TBU54260.1"/>
    </source>
</evidence>
<dbReference type="STRING" id="114155.A0A4Q9PJH9"/>
<gene>
    <name evidence="1" type="ORF">BD310DRAFT_828395</name>
</gene>
<sequence length="100" mass="10803">MPVLPITNILRFSVPDAIRISTHDDSTFTNPLPTSSSGFTLNALGVAGFFGGDSAVNGMATANLVPYRRWFGWYNTPGSYEIAKKFGPLADWAMSDGLFP</sequence>
<organism evidence="1 2">
    <name type="scientific">Dichomitus squalens</name>
    <dbReference type="NCBI Taxonomy" id="114155"/>
    <lineage>
        <taxon>Eukaryota</taxon>
        <taxon>Fungi</taxon>
        <taxon>Dikarya</taxon>
        <taxon>Basidiomycota</taxon>
        <taxon>Agaricomycotina</taxon>
        <taxon>Agaricomycetes</taxon>
        <taxon>Polyporales</taxon>
        <taxon>Polyporaceae</taxon>
        <taxon>Dichomitus</taxon>
    </lineage>
</organism>
<dbReference type="EMBL" id="ML145193">
    <property type="protein sequence ID" value="TBU54260.1"/>
    <property type="molecule type" value="Genomic_DNA"/>
</dbReference>
<accession>A0A4Q9PJH9</accession>
<dbReference type="AlphaFoldDB" id="A0A4Q9PJH9"/>
<reference evidence="1 2" key="1">
    <citation type="submission" date="2019-01" db="EMBL/GenBank/DDBJ databases">
        <title>Draft genome sequences of three monokaryotic isolates of the white-rot basidiomycete fungus Dichomitus squalens.</title>
        <authorList>
            <consortium name="DOE Joint Genome Institute"/>
            <person name="Lopez S.C."/>
            <person name="Andreopoulos B."/>
            <person name="Pangilinan J."/>
            <person name="Lipzen A."/>
            <person name="Riley R."/>
            <person name="Ahrendt S."/>
            <person name="Ng V."/>
            <person name="Barry K."/>
            <person name="Daum C."/>
            <person name="Grigoriev I.V."/>
            <person name="Hilden K.S."/>
            <person name="Makela M.R."/>
            <person name="de Vries R.P."/>
        </authorList>
    </citation>
    <scope>NUCLEOTIDE SEQUENCE [LARGE SCALE GENOMIC DNA]</scope>
    <source>
        <strain evidence="1 2">CBS 464.89</strain>
    </source>
</reference>
<proteinExistence type="predicted"/>
<dbReference type="Proteomes" id="UP000292082">
    <property type="component" value="Unassembled WGS sequence"/>
</dbReference>
<evidence type="ECO:0000313" key="2">
    <source>
        <dbReference type="Proteomes" id="UP000292082"/>
    </source>
</evidence>
<feature type="non-terminal residue" evidence="1">
    <location>
        <position position="100"/>
    </location>
</feature>
<name>A0A4Q9PJH9_9APHY</name>